<dbReference type="Proteomes" id="UP001180020">
    <property type="component" value="Unassembled WGS sequence"/>
</dbReference>
<organism evidence="1 2">
    <name type="scientific">Acorus calamus</name>
    <name type="common">Sweet flag</name>
    <dbReference type="NCBI Taxonomy" id="4465"/>
    <lineage>
        <taxon>Eukaryota</taxon>
        <taxon>Viridiplantae</taxon>
        <taxon>Streptophyta</taxon>
        <taxon>Embryophyta</taxon>
        <taxon>Tracheophyta</taxon>
        <taxon>Spermatophyta</taxon>
        <taxon>Magnoliopsida</taxon>
        <taxon>Liliopsida</taxon>
        <taxon>Acoraceae</taxon>
        <taxon>Acorus</taxon>
    </lineage>
</organism>
<reference evidence="1" key="1">
    <citation type="journal article" date="2023" name="Nat. Commun.">
        <title>Diploid and tetraploid genomes of Acorus and the evolution of monocots.</title>
        <authorList>
            <person name="Ma L."/>
            <person name="Liu K.W."/>
            <person name="Li Z."/>
            <person name="Hsiao Y.Y."/>
            <person name="Qi Y."/>
            <person name="Fu T."/>
            <person name="Tang G.D."/>
            <person name="Zhang D."/>
            <person name="Sun W.H."/>
            <person name="Liu D.K."/>
            <person name="Li Y."/>
            <person name="Chen G.Z."/>
            <person name="Liu X.D."/>
            <person name="Liao X.Y."/>
            <person name="Jiang Y.T."/>
            <person name="Yu X."/>
            <person name="Hao Y."/>
            <person name="Huang J."/>
            <person name="Zhao X.W."/>
            <person name="Ke S."/>
            <person name="Chen Y.Y."/>
            <person name="Wu W.L."/>
            <person name="Hsu J.L."/>
            <person name="Lin Y.F."/>
            <person name="Huang M.D."/>
            <person name="Li C.Y."/>
            <person name="Huang L."/>
            <person name="Wang Z.W."/>
            <person name="Zhao X."/>
            <person name="Zhong W.Y."/>
            <person name="Peng D.H."/>
            <person name="Ahmad S."/>
            <person name="Lan S."/>
            <person name="Zhang J.S."/>
            <person name="Tsai W.C."/>
            <person name="Van de Peer Y."/>
            <person name="Liu Z.J."/>
        </authorList>
    </citation>
    <scope>NUCLEOTIDE SEQUENCE</scope>
    <source>
        <strain evidence="1">CP</strain>
    </source>
</reference>
<dbReference type="AlphaFoldDB" id="A0AAV9EUI6"/>
<evidence type="ECO:0000313" key="2">
    <source>
        <dbReference type="Proteomes" id="UP001180020"/>
    </source>
</evidence>
<dbReference type="EMBL" id="JAUJYO010000005">
    <property type="protein sequence ID" value="KAK1317291.1"/>
    <property type="molecule type" value="Genomic_DNA"/>
</dbReference>
<sequence>MAVEAVWTVDLGLPRAVSGVLKPRLSTEAVGRVGEEARGVGGRPTFQIQETFSIHSH</sequence>
<protein>
    <submittedName>
        <fullName evidence="1">Uncharacterized protein</fullName>
    </submittedName>
</protein>
<evidence type="ECO:0000313" key="1">
    <source>
        <dbReference type="EMBL" id="KAK1317291.1"/>
    </source>
</evidence>
<proteinExistence type="predicted"/>
<name>A0AAV9EUI6_ACOCL</name>
<comment type="caution">
    <text evidence="1">The sequence shown here is derived from an EMBL/GenBank/DDBJ whole genome shotgun (WGS) entry which is preliminary data.</text>
</comment>
<gene>
    <name evidence="1" type="ORF">QJS10_CPA05g01597</name>
</gene>
<accession>A0AAV9EUI6</accession>
<reference evidence="1" key="2">
    <citation type="submission" date="2023-06" db="EMBL/GenBank/DDBJ databases">
        <authorList>
            <person name="Ma L."/>
            <person name="Liu K.-W."/>
            <person name="Li Z."/>
            <person name="Hsiao Y.-Y."/>
            <person name="Qi Y."/>
            <person name="Fu T."/>
            <person name="Tang G."/>
            <person name="Zhang D."/>
            <person name="Sun W.-H."/>
            <person name="Liu D.-K."/>
            <person name="Li Y."/>
            <person name="Chen G.-Z."/>
            <person name="Liu X.-D."/>
            <person name="Liao X.-Y."/>
            <person name="Jiang Y.-T."/>
            <person name="Yu X."/>
            <person name="Hao Y."/>
            <person name="Huang J."/>
            <person name="Zhao X.-W."/>
            <person name="Ke S."/>
            <person name="Chen Y.-Y."/>
            <person name="Wu W.-L."/>
            <person name="Hsu J.-L."/>
            <person name="Lin Y.-F."/>
            <person name="Huang M.-D."/>
            <person name="Li C.-Y."/>
            <person name="Huang L."/>
            <person name="Wang Z.-W."/>
            <person name="Zhao X."/>
            <person name="Zhong W.-Y."/>
            <person name="Peng D.-H."/>
            <person name="Ahmad S."/>
            <person name="Lan S."/>
            <person name="Zhang J.-S."/>
            <person name="Tsai W.-C."/>
            <person name="Van De Peer Y."/>
            <person name="Liu Z.-J."/>
        </authorList>
    </citation>
    <scope>NUCLEOTIDE SEQUENCE</scope>
    <source>
        <strain evidence="1">CP</strain>
        <tissue evidence="1">Leaves</tissue>
    </source>
</reference>
<keyword evidence="2" id="KW-1185">Reference proteome</keyword>